<proteinExistence type="inferred from homology"/>
<dbReference type="NCBIfam" id="TIGR02074">
    <property type="entry name" value="PBP_1a_fam"/>
    <property type="match status" value="1"/>
</dbReference>
<keyword evidence="8" id="KW-0378">Hydrolase</keyword>
<reference evidence="16 17" key="1">
    <citation type="submission" date="2021-04" db="EMBL/GenBank/DDBJ databases">
        <title>Whole genome sequence of Jiella sp. KSK16Y-1.</title>
        <authorList>
            <person name="Tuo L."/>
        </authorList>
    </citation>
    <scope>NUCLEOTIDE SEQUENCE [LARGE SCALE GENOMIC DNA]</scope>
    <source>
        <strain evidence="16 17">KSK16Y-1</strain>
    </source>
</reference>
<keyword evidence="6" id="KW-0328">Glycosyltransferase</keyword>
<feature type="compositionally biased region" description="Gly residues" evidence="12">
    <location>
        <begin position="65"/>
        <end position="83"/>
    </location>
</feature>
<protein>
    <recommendedName>
        <fullName evidence="10">peptidoglycan glycosyltransferase</fullName>
        <ecNumber evidence="10">2.4.99.28</ecNumber>
    </recommendedName>
</protein>
<dbReference type="SUPFAM" id="SSF56601">
    <property type="entry name" value="beta-lactamase/transpeptidase-like"/>
    <property type="match status" value="1"/>
</dbReference>
<keyword evidence="17" id="KW-1185">Reference proteome</keyword>
<keyword evidence="13" id="KW-1133">Transmembrane helix</keyword>
<dbReference type="Gene3D" id="1.10.3810.10">
    <property type="entry name" value="Biosynthetic peptidoglycan transglycosylase-like"/>
    <property type="match status" value="1"/>
</dbReference>
<sequence>MAARRERIEPSFDRSESKSEEGLSISADDRAVPMAANDKKRKPAAKPAAKSSKSANAKSNQARAAGGGRGGGRRGGSGDGGGGGRRRRRSLIGHLFRLCLACILWGSLAVAATVGYFAVKLPQEAWEIPARPPNVKIVSVGGELLANRGLTGGKAVSLDEMSPYIPEAVVSIEDRRFYDHWGVDPIGIVRAFITNWRAGGTVQGGSTLTQQLAKNIFLNPEQTIQRKIQEAILAVWLEHKFTKDQILDMYLNRVYFGSGATGVEAAARRYFNKPASEVSLSQAALLAGLLKAPSRLSPARDPKAAKERAEVVLAAMRDEGKINAEEYADAVAEKPTKAKSYWDGAQHYAADLVMRDIKKLIGEVHQDVVVETTIEMPLEKEAEKAIRQTIDNSKQNVTQGALVAVDGTGAIRALVGGRDYAESQFNRAVDAKRQPGSTFKPFVYETALEHGWRPESIIVDGPVQIGKWKPSNYENTYRGPVMVADALRFSLNTVAAKLIDNVGTQAVIDTAHRLGITSDIVDNPSIALGTSEVSLLELTSAFAPFANGGYKAAPHLVNRITTEDGKVLWERGAEVPPKVLSEDMMGMMNAMLKRVVSSGTGRKAALDGFEAAGKTGTTQDFKDAWFVGYTAELVTGVWFGNDNGAKMKRVTGGSLPAEAWHEFMQAALKGTPNVPLPGHYTIGEPQAPLVADGNGDGSYDPSMTDENGVPYDRSGDGQGGRVYDRAPPPGVVVEERVTPRRREDDRSLFRRIFGG</sequence>
<dbReference type="InterPro" id="IPR012338">
    <property type="entry name" value="Beta-lactam/transpept-like"/>
</dbReference>
<feature type="domain" description="Penicillin-binding protein transpeptidase" evidence="14">
    <location>
        <begin position="402"/>
        <end position="631"/>
    </location>
</feature>
<comment type="caution">
    <text evidence="16">The sequence shown here is derived from an EMBL/GenBank/DDBJ whole genome shotgun (WGS) entry which is preliminary data.</text>
</comment>
<feature type="compositionally biased region" description="Low complexity" evidence="12">
    <location>
        <begin position="45"/>
        <end position="64"/>
    </location>
</feature>
<dbReference type="InterPro" id="IPR023346">
    <property type="entry name" value="Lysozyme-like_dom_sf"/>
</dbReference>
<dbReference type="InterPro" id="IPR036950">
    <property type="entry name" value="PBP_transglycosylase"/>
</dbReference>
<keyword evidence="4" id="KW-0121">Carboxypeptidase</keyword>
<dbReference type="Pfam" id="PF00905">
    <property type="entry name" value="Transpeptidase"/>
    <property type="match status" value="1"/>
</dbReference>
<dbReference type="EC" id="2.4.99.28" evidence="10"/>
<dbReference type="Proteomes" id="UP000678276">
    <property type="component" value="Unassembled WGS sequence"/>
</dbReference>
<name>A0ABS4BLH5_9HYPH</name>
<evidence type="ECO:0000256" key="12">
    <source>
        <dbReference type="SAM" id="MobiDB-lite"/>
    </source>
</evidence>
<organism evidence="16 17">
    <name type="scientific">Jiella mangrovi</name>
    <dbReference type="NCBI Taxonomy" id="2821407"/>
    <lineage>
        <taxon>Bacteria</taxon>
        <taxon>Pseudomonadati</taxon>
        <taxon>Pseudomonadota</taxon>
        <taxon>Alphaproteobacteria</taxon>
        <taxon>Hyphomicrobiales</taxon>
        <taxon>Aurantimonadaceae</taxon>
        <taxon>Jiella</taxon>
    </lineage>
</organism>
<comment type="catalytic activity">
    <reaction evidence="11">
        <text>[GlcNAc-(1-&gt;4)-Mur2Ac(oyl-L-Ala-gamma-D-Glu-L-Lys-D-Ala-D-Ala)](n)-di-trans,octa-cis-undecaprenyl diphosphate + beta-D-GlcNAc-(1-&gt;4)-Mur2Ac(oyl-L-Ala-gamma-D-Glu-L-Lys-D-Ala-D-Ala)-di-trans,octa-cis-undecaprenyl diphosphate = [GlcNAc-(1-&gt;4)-Mur2Ac(oyl-L-Ala-gamma-D-Glu-L-Lys-D-Ala-D-Ala)](n+1)-di-trans,octa-cis-undecaprenyl diphosphate + di-trans,octa-cis-undecaprenyl diphosphate + H(+)</text>
        <dbReference type="Rhea" id="RHEA:23708"/>
        <dbReference type="Rhea" id="RHEA-COMP:9602"/>
        <dbReference type="Rhea" id="RHEA-COMP:9603"/>
        <dbReference type="ChEBI" id="CHEBI:15378"/>
        <dbReference type="ChEBI" id="CHEBI:58405"/>
        <dbReference type="ChEBI" id="CHEBI:60033"/>
        <dbReference type="ChEBI" id="CHEBI:78435"/>
        <dbReference type="EC" id="2.4.99.28"/>
    </reaction>
</comment>
<dbReference type="InterPro" id="IPR050396">
    <property type="entry name" value="Glycosyltr_51/Transpeptidase"/>
</dbReference>
<keyword evidence="5" id="KW-0645">Protease</keyword>
<comment type="similarity">
    <text evidence="3">In the N-terminal section; belongs to the glycosyltransferase 51 family.</text>
</comment>
<evidence type="ECO:0000256" key="7">
    <source>
        <dbReference type="ARBA" id="ARBA00022679"/>
    </source>
</evidence>
<gene>
    <name evidence="16" type="ORF">J6595_18235</name>
</gene>
<evidence type="ECO:0000256" key="11">
    <source>
        <dbReference type="ARBA" id="ARBA00049902"/>
    </source>
</evidence>
<evidence type="ECO:0000259" key="14">
    <source>
        <dbReference type="Pfam" id="PF00905"/>
    </source>
</evidence>
<keyword evidence="13" id="KW-0812">Transmembrane</keyword>
<dbReference type="PANTHER" id="PTHR32282:SF33">
    <property type="entry name" value="PEPTIDOGLYCAN GLYCOSYLTRANSFERASE"/>
    <property type="match status" value="1"/>
</dbReference>
<evidence type="ECO:0000256" key="1">
    <source>
        <dbReference type="ARBA" id="ARBA00004752"/>
    </source>
</evidence>
<dbReference type="InterPro" id="IPR001460">
    <property type="entry name" value="PCN-bd_Tpept"/>
</dbReference>
<dbReference type="PANTHER" id="PTHR32282">
    <property type="entry name" value="BINDING PROTEIN TRANSPEPTIDASE, PUTATIVE-RELATED"/>
    <property type="match status" value="1"/>
</dbReference>
<evidence type="ECO:0000256" key="4">
    <source>
        <dbReference type="ARBA" id="ARBA00022645"/>
    </source>
</evidence>
<evidence type="ECO:0000256" key="2">
    <source>
        <dbReference type="ARBA" id="ARBA00007090"/>
    </source>
</evidence>
<keyword evidence="13" id="KW-0472">Membrane</keyword>
<dbReference type="RefSeq" id="WP_209596527.1">
    <property type="nucleotide sequence ID" value="NZ_JAGJCF010000017.1"/>
</dbReference>
<feature type="transmembrane region" description="Helical" evidence="13">
    <location>
        <begin position="95"/>
        <end position="119"/>
    </location>
</feature>
<evidence type="ECO:0000313" key="17">
    <source>
        <dbReference type="Proteomes" id="UP000678276"/>
    </source>
</evidence>
<keyword evidence="7" id="KW-0808">Transferase</keyword>
<feature type="region of interest" description="Disordered" evidence="12">
    <location>
        <begin position="1"/>
        <end position="85"/>
    </location>
</feature>
<dbReference type="EMBL" id="JAGJCF010000017">
    <property type="protein sequence ID" value="MBP0617530.1"/>
    <property type="molecule type" value="Genomic_DNA"/>
</dbReference>
<evidence type="ECO:0000256" key="9">
    <source>
        <dbReference type="ARBA" id="ARBA00023268"/>
    </source>
</evidence>
<comment type="similarity">
    <text evidence="2">In the C-terminal section; belongs to the transpeptidase family.</text>
</comment>
<evidence type="ECO:0000256" key="6">
    <source>
        <dbReference type="ARBA" id="ARBA00022676"/>
    </source>
</evidence>
<evidence type="ECO:0000259" key="15">
    <source>
        <dbReference type="Pfam" id="PF00912"/>
    </source>
</evidence>
<dbReference type="InterPro" id="IPR001264">
    <property type="entry name" value="Glyco_trans_51"/>
</dbReference>
<evidence type="ECO:0000313" key="16">
    <source>
        <dbReference type="EMBL" id="MBP0617530.1"/>
    </source>
</evidence>
<feature type="region of interest" description="Disordered" evidence="12">
    <location>
        <begin position="693"/>
        <end position="732"/>
    </location>
</feature>
<evidence type="ECO:0000256" key="8">
    <source>
        <dbReference type="ARBA" id="ARBA00022801"/>
    </source>
</evidence>
<comment type="pathway">
    <text evidence="1">Cell wall biogenesis; peptidoglycan biosynthesis.</text>
</comment>
<evidence type="ECO:0000256" key="3">
    <source>
        <dbReference type="ARBA" id="ARBA00007739"/>
    </source>
</evidence>
<feature type="domain" description="Glycosyl transferase family 51" evidence="15">
    <location>
        <begin position="154"/>
        <end position="316"/>
    </location>
</feature>
<evidence type="ECO:0000256" key="10">
    <source>
        <dbReference type="ARBA" id="ARBA00044770"/>
    </source>
</evidence>
<accession>A0ABS4BLH5</accession>
<evidence type="ECO:0000256" key="13">
    <source>
        <dbReference type="SAM" id="Phobius"/>
    </source>
</evidence>
<evidence type="ECO:0000256" key="5">
    <source>
        <dbReference type="ARBA" id="ARBA00022670"/>
    </source>
</evidence>
<feature type="compositionally biased region" description="Basic and acidic residues" evidence="12">
    <location>
        <begin position="1"/>
        <end position="31"/>
    </location>
</feature>
<keyword evidence="9" id="KW-0511">Multifunctional enzyme</keyword>
<dbReference type="SUPFAM" id="SSF53955">
    <property type="entry name" value="Lysozyme-like"/>
    <property type="match status" value="1"/>
</dbReference>
<dbReference type="Gene3D" id="3.40.710.10">
    <property type="entry name" value="DD-peptidase/beta-lactamase superfamily"/>
    <property type="match status" value="1"/>
</dbReference>
<dbReference type="Pfam" id="PF00912">
    <property type="entry name" value="Transgly"/>
    <property type="match status" value="1"/>
</dbReference>